<feature type="transmembrane region" description="Helical" evidence="12">
    <location>
        <begin position="438"/>
        <end position="459"/>
    </location>
</feature>
<evidence type="ECO:0000313" key="16">
    <source>
        <dbReference type="EMBL" id="SFS78125.1"/>
    </source>
</evidence>
<evidence type="ECO:0000256" key="8">
    <source>
        <dbReference type="ARBA" id="ARBA00022989"/>
    </source>
</evidence>
<dbReference type="Proteomes" id="UP000198852">
    <property type="component" value="Unassembled WGS sequence"/>
</dbReference>
<evidence type="ECO:0000256" key="1">
    <source>
        <dbReference type="ARBA" id="ARBA00003001"/>
    </source>
</evidence>
<dbReference type="Gene3D" id="2.60.120.610">
    <property type="entry name" value="arabinofuranosyltransferase like domain"/>
    <property type="match status" value="1"/>
</dbReference>
<evidence type="ECO:0000256" key="10">
    <source>
        <dbReference type="ARBA" id="ARBA00023316"/>
    </source>
</evidence>
<dbReference type="GO" id="GO:0071555">
    <property type="term" value="P:cell wall organization"/>
    <property type="evidence" value="ECO:0007669"/>
    <property type="project" value="UniProtKB-KW"/>
</dbReference>
<evidence type="ECO:0000259" key="14">
    <source>
        <dbReference type="Pfam" id="PF14896"/>
    </source>
</evidence>
<keyword evidence="7 12" id="KW-0812">Transmembrane</keyword>
<feature type="domain" description="Arabinosyltransferas concanavalin like" evidence="15">
    <location>
        <begin position="44"/>
        <end position="194"/>
    </location>
</feature>
<keyword evidence="10" id="KW-0961">Cell wall biogenesis/degradation</keyword>
<feature type="transmembrane region" description="Helical" evidence="12">
    <location>
        <begin position="632"/>
        <end position="652"/>
    </location>
</feature>
<evidence type="ECO:0000256" key="5">
    <source>
        <dbReference type="ARBA" id="ARBA00022676"/>
    </source>
</evidence>
<evidence type="ECO:0000256" key="4">
    <source>
        <dbReference type="ARBA" id="ARBA00022475"/>
    </source>
</evidence>
<feature type="transmembrane region" description="Helical" evidence="12">
    <location>
        <begin position="20"/>
        <end position="39"/>
    </location>
</feature>
<dbReference type="InterPro" id="IPR027451">
    <property type="entry name" value="EmbABC_dom1"/>
</dbReference>
<accession>A0A1I6SME5</accession>
<proteinExistence type="inferred from homology"/>
<dbReference type="OrthoDB" id="4668961at2"/>
<keyword evidence="6 16" id="KW-0808">Transferase</keyword>
<feature type="domain" description="Arabinofuranosyltransferase central" evidence="13">
    <location>
        <begin position="198"/>
        <end position="653"/>
    </location>
</feature>
<evidence type="ECO:0000259" key="15">
    <source>
        <dbReference type="Pfam" id="PF17689"/>
    </source>
</evidence>
<comment type="similarity">
    <text evidence="3">Belongs to the emb family.</text>
</comment>
<reference evidence="17" key="1">
    <citation type="submission" date="2016-10" db="EMBL/GenBank/DDBJ databases">
        <authorList>
            <person name="Varghese N."/>
            <person name="Submissions S."/>
        </authorList>
    </citation>
    <scope>NUCLEOTIDE SEQUENCE [LARGE SCALE GENOMIC DNA]</scope>
    <source>
        <strain evidence="17">DSM 44771</strain>
    </source>
</reference>
<dbReference type="GO" id="GO:0071766">
    <property type="term" value="P:Actinobacterium-type cell wall biogenesis"/>
    <property type="evidence" value="ECO:0007669"/>
    <property type="project" value="InterPro"/>
</dbReference>
<feature type="transmembrane region" description="Helical" evidence="12">
    <location>
        <begin position="590"/>
        <end position="612"/>
    </location>
</feature>
<sequence>MSQRSAWFTRRDPARGRARLVAAVLGLLSAVLAVLVPLLPVDHEVTTLKWPTAEGTRSVSAPLLSHEPLWLNATVPCASARGLDDRVNGVATLLATNAPSGDYGGLTGMNLQVDNGQVALYSRGHQLGSAALPAGDCAITITSDAAQTRADVAGVPLGSVGGDQRPQLTGIYSQLDGQRDDVRGLAFQAGVDTRFDTTPTPLKTAAMVLAVLSFLGAVLALRKLELRPPVRRLPVGWWRLSIRDVLVFGALGVWWLIGAMTADDGYILTMLRAAPDAGYVTNYFRWFGNPESPFGWFYEIYALWVQVSAATPWVRLPALFLGVVSWLLLSRGVLPRLGQQVRRSESAGWAAAAVFLAFWLPYNNGLRPEPVVVAFFLLSVCAVERAVATERLTPAALGLVAAALGLEANPHGMVAVLPFLVAAKPLLRLLWRRVREVGVLPVLAPIAAAGLVILVLVFFDQTLQSVLDSVDLKTEFGPNDAWYEELGRYEKLFDKWPDGSLTRRFPVLLLVLCIAASGVVFLRRGKIRGAALGPSRRMLGIAVLCFAVLAVTPTKHTHHFGVFAGIGAVLAALTALATSAAVLRSRRNRAGFVAGLMVVCALSVTGTNSWWYVSGWGVPWFDKAPSLDGRHASTAFLGLGFIALVVSFIAHVRHREPPVVTASARKRVLSLGAAPLTITCALCLIVEVGLFAVGMDKQRDSYSLGLDNVKQIAGHSCGLSDYINVEADPRRGVLTPSADQPRVPGDAAQPADYLRAEQQGFHRFGYPSSTDYLPPWGYGGDDAPIWGTFDTDATGTGEIRTAWYDVPPKAAAGTSPVVLQFAGSSTGTNALRVEWGHEVPGGFAITGQRDLGLDHGSWQDVRLDVPGASKVRIVAADRRADPAGWLAFSAPRVPEMTSMTKLIGDQPAFVEWPAALVHPCLRPAKIHDGVFEMPHFRVAGGGIMRDMGQSWSAPAGGGPFGWLNVGASVRRLPAYLQGEPNRDWGAIYVVDPYNPDTVGAEAALQVRHETHWGDWSPGPLTEAVTLPGRVPTSDGRTDLRPVEPAITGDES</sequence>
<evidence type="ECO:0000256" key="3">
    <source>
        <dbReference type="ARBA" id="ARBA00008195"/>
    </source>
</evidence>
<evidence type="ECO:0000256" key="7">
    <source>
        <dbReference type="ARBA" id="ARBA00022692"/>
    </source>
</evidence>
<dbReference type="Pfam" id="PF04602">
    <property type="entry name" value="Arabinose_trans"/>
    <property type="match status" value="1"/>
</dbReference>
<dbReference type="InterPro" id="IPR042486">
    <property type="entry name" value="Arabino_trans_C_2"/>
</dbReference>
<evidence type="ECO:0000256" key="11">
    <source>
        <dbReference type="SAM" id="MobiDB-lite"/>
    </source>
</evidence>
<keyword evidence="8 12" id="KW-1133">Transmembrane helix</keyword>
<evidence type="ECO:0000313" key="17">
    <source>
        <dbReference type="Proteomes" id="UP000198852"/>
    </source>
</evidence>
<protein>
    <submittedName>
        <fullName evidence="16">Arabinosyltransferase C</fullName>
    </submittedName>
</protein>
<keyword evidence="5" id="KW-0328">Glycosyltransferase</keyword>
<comment type="function">
    <text evidence="1">Arabinosyl transferase responsible for the polymerization of arabinose into the arabinan of arabinogalactan.</text>
</comment>
<dbReference type="InterPro" id="IPR007680">
    <property type="entry name" value="Arabino_trans_central"/>
</dbReference>
<feature type="transmembrane region" description="Helical" evidence="12">
    <location>
        <begin position="673"/>
        <end position="695"/>
    </location>
</feature>
<evidence type="ECO:0000256" key="12">
    <source>
        <dbReference type="SAM" id="Phobius"/>
    </source>
</evidence>
<dbReference type="RefSeq" id="WP_093418455.1">
    <property type="nucleotide sequence ID" value="NZ_FOZX01000005.1"/>
</dbReference>
<evidence type="ECO:0000259" key="13">
    <source>
        <dbReference type="Pfam" id="PF04602"/>
    </source>
</evidence>
<dbReference type="InterPro" id="IPR040920">
    <property type="entry name" value="Arabino_trans_N"/>
</dbReference>
<feature type="domain" description="Arabinosyltransferase C-terminal" evidence="14">
    <location>
        <begin position="690"/>
        <end position="762"/>
    </location>
</feature>
<dbReference type="STRING" id="95161.SAMN05660874_03230"/>
<feature type="transmembrane region" description="Helical" evidence="12">
    <location>
        <begin position="242"/>
        <end position="262"/>
    </location>
</feature>
<comment type="subcellular location">
    <subcellularLocation>
        <location evidence="2">Cell membrane</location>
        <topology evidence="2">Multi-pass membrane protein</topology>
    </subcellularLocation>
</comment>
<dbReference type="AlphaFoldDB" id="A0A1I6SME5"/>
<dbReference type="Gene3D" id="3.40.190.160">
    <property type="match status" value="1"/>
</dbReference>
<feature type="transmembrane region" description="Helical" evidence="12">
    <location>
        <begin position="560"/>
        <end position="583"/>
    </location>
</feature>
<dbReference type="GO" id="GO:0052636">
    <property type="term" value="F:arabinosyltransferase activity"/>
    <property type="evidence" value="ECO:0007669"/>
    <property type="project" value="InterPro"/>
</dbReference>
<evidence type="ECO:0000256" key="6">
    <source>
        <dbReference type="ARBA" id="ARBA00022679"/>
    </source>
</evidence>
<feature type="transmembrane region" description="Helical" evidence="12">
    <location>
        <begin position="204"/>
        <end position="221"/>
    </location>
</feature>
<dbReference type="EMBL" id="FOZX01000005">
    <property type="protein sequence ID" value="SFS78125.1"/>
    <property type="molecule type" value="Genomic_DNA"/>
</dbReference>
<keyword evidence="4" id="KW-1003">Cell membrane</keyword>
<dbReference type="GO" id="GO:0005886">
    <property type="term" value="C:plasma membrane"/>
    <property type="evidence" value="ECO:0007669"/>
    <property type="project" value="UniProtKB-SubCell"/>
</dbReference>
<feature type="region of interest" description="Disordered" evidence="11">
    <location>
        <begin position="1028"/>
        <end position="1051"/>
    </location>
</feature>
<dbReference type="Gene3D" id="2.60.120.940">
    <property type="entry name" value="EmbC, C-terminal domain, subdomain 2"/>
    <property type="match status" value="1"/>
</dbReference>
<feature type="transmembrane region" description="Helical" evidence="12">
    <location>
        <begin position="505"/>
        <end position="525"/>
    </location>
</feature>
<organism evidence="16 17">
    <name type="scientific">Saccharopolyspora flava</name>
    <dbReference type="NCBI Taxonomy" id="95161"/>
    <lineage>
        <taxon>Bacteria</taxon>
        <taxon>Bacillati</taxon>
        <taxon>Actinomycetota</taxon>
        <taxon>Actinomycetes</taxon>
        <taxon>Pseudonocardiales</taxon>
        <taxon>Pseudonocardiaceae</taxon>
        <taxon>Saccharopolyspora</taxon>
    </lineage>
</organism>
<evidence type="ECO:0000256" key="9">
    <source>
        <dbReference type="ARBA" id="ARBA00023136"/>
    </source>
</evidence>
<dbReference type="Pfam" id="PF17689">
    <property type="entry name" value="Arabino_trans_N"/>
    <property type="match status" value="1"/>
</dbReference>
<feature type="transmembrane region" description="Helical" evidence="12">
    <location>
        <begin position="537"/>
        <end position="554"/>
    </location>
</feature>
<feature type="domain" description="Arabinosyltransferase C-terminal" evidence="14">
    <location>
        <begin position="775"/>
        <end position="1020"/>
    </location>
</feature>
<keyword evidence="17" id="KW-1185">Reference proteome</keyword>
<dbReference type="Pfam" id="PF14896">
    <property type="entry name" value="Arabino_trans_C"/>
    <property type="match status" value="2"/>
</dbReference>
<evidence type="ECO:0000256" key="2">
    <source>
        <dbReference type="ARBA" id="ARBA00004651"/>
    </source>
</evidence>
<feature type="transmembrane region" description="Helical" evidence="12">
    <location>
        <begin position="313"/>
        <end position="334"/>
    </location>
</feature>
<dbReference type="InterPro" id="IPR032731">
    <property type="entry name" value="Arabino_trans_C"/>
</dbReference>
<gene>
    <name evidence="16" type="ORF">SAMN05660874_03230</name>
</gene>
<name>A0A1I6SME5_9PSEU</name>
<keyword evidence="9 12" id="KW-0472">Membrane</keyword>